<dbReference type="AlphaFoldDB" id="A0A0M9WA10"/>
<proteinExistence type="predicted"/>
<accession>A0A0M9WA10</accession>
<gene>
    <name evidence="1" type="ORF">ACN38_g12269</name>
</gene>
<organism evidence="1 2">
    <name type="scientific">Penicillium nordicum</name>
    <dbReference type="NCBI Taxonomy" id="229535"/>
    <lineage>
        <taxon>Eukaryota</taxon>
        <taxon>Fungi</taxon>
        <taxon>Dikarya</taxon>
        <taxon>Ascomycota</taxon>
        <taxon>Pezizomycotina</taxon>
        <taxon>Eurotiomycetes</taxon>
        <taxon>Eurotiomycetidae</taxon>
        <taxon>Eurotiales</taxon>
        <taxon>Aspergillaceae</taxon>
        <taxon>Penicillium</taxon>
    </lineage>
</organism>
<dbReference type="Proteomes" id="UP000037696">
    <property type="component" value="Unassembled WGS sequence"/>
</dbReference>
<name>A0A0M9WA10_9EURO</name>
<evidence type="ECO:0000313" key="1">
    <source>
        <dbReference type="EMBL" id="KOS36959.1"/>
    </source>
</evidence>
<protein>
    <submittedName>
        <fullName evidence="1">Uncharacterized protein</fullName>
    </submittedName>
</protein>
<keyword evidence="2" id="KW-1185">Reference proteome</keyword>
<reference evidence="1 2" key="1">
    <citation type="submission" date="2015-08" db="EMBL/GenBank/DDBJ databases">
        <title>Genome sequencing of Penicillium nordicum.</title>
        <authorList>
            <person name="Nguyen H.D."/>
            <person name="Seifert K.A."/>
        </authorList>
    </citation>
    <scope>NUCLEOTIDE SEQUENCE [LARGE SCALE GENOMIC DNA]</scope>
    <source>
        <strain evidence="1 2">DAOMC 185683</strain>
    </source>
</reference>
<sequence length="67" mass="7750">MAFCMRSILSFIRKTPYLFPVAYALKWNFAPKPVSPVMDPIIIFQSILGTTMGFRLLISGYPRYYLP</sequence>
<dbReference type="EMBL" id="LHQQ01000370">
    <property type="protein sequence ID" value="KOS36959.1"/>
    <property type="molecule type" value="Genomic_DNA"/>
</dbReference>
<comment type="caution">
    <text evidence="1">The sequence shown here is derived from an EMBL/GenBank/DDBJ whole genome shotgun (WGS) entry which is preliminary data.</text>
</comment>
<evidence type="ECO:0000313" key="2">
    <source>
        <dbReference type="Proteomes" id="UP000037696"/>
    </source>
</evidence>